<evidence type="ECO:0000313" key="3">
    <source>
        <dbReference type="Proteomes" id="UP000038200"/>
    </source>
</evidence>
<accession>A0A0B7IVH0</accession>
<dbReference type="STRING" id="1848903.CCAND38_240081"/>
<gene>
    <name evidence="2" type="ORF">CCAND93_710007</name>
</gene>
<feature type="region of interest" description="Disordered" evidence="1">
    <location>
        <begin position="48"/>
        <end position="78"/>
    </location>
</feature>
<sequence length="78" mass="9266">MLFLFVLKSKIRRSQMRATTVLQMSVRYGITENTARLFMHKVREAMKSNELHKMKGKVQVEEKKKANKGRATTQRKRR</sequence>
<feature type="compositionally biased region" description="Basic and acidic residues" evidence="1">
    <location>
        <begin position="48"/>
        <end position="64"/>
    </location>
</feature>
<dbReference type="AlphaFoldDB" id="A0A0B7IVH0"/>
<protein>
    <submittedName>
        <fullName evidence="2">Uncharacterized protein</fullName>
    </submittedName>
</protein>
<feature type="compositionally biased region" description="Basic residues" evidence="1">
    <location>
        <begin position="65"/>
        <end position="78"/>
    </location>
</feature>
<dbReference type="EMBL" id="CDOL01000263">
    <property type="protein sequence ID" value="CEN54092.1"/>
    <property type="molecule type" value="Genomic_DNA"/>
</dbReference>
<organism evidence="2 3">
    <name type="scientific">Capnocytophaga canis</name>
    <dbReference type="NCBI Taxonomy" id="1848903"/>
    <lineage>
        <taxon>Bacteria</taxon>
        <taxon>Pseudomonadati</taxon>
        <taxon>Bacteroidota</taxon>
        <taxon>Flavobacteriia</taxon>
        <taxon>Flavobacteriales</taxon>
        <taxon>Flavobacteriaceae</taxon>
        <taxon>Capnocytophaga</taxon>
    </lineage>
</organism>
<evidence type="ECO:0000256" key="1">
    <source>
        <dbReference type="SAM" id="MobiDB-lite"/>
    </source>
</evidence>
<evidence type="ECO:0000313" key="2">
    <source>
        <dbReference type="EMBL" id="CEN54092.1"/>
    </source>
</evidence>
<dbReference type="Proteomes" id="UP000038200">
    <property type="component" value="Unassembled WGS sequence"/>
</dbReference>
<name>A0A0B7IVH0_9FLAO</name>
<reference evidence="2 3" key="1">
    <citation type="submission" date="2015-01" db="EMBL/GenBank/DDBJ databases">
        <authorList>
            <person name="Xiang T."/>
            <person name="Song Y."/>
            <person name="Huang L."/>
            <person name="Wang B."/>
            <person name="Wu P."/>
        </authorList>
    </citation>
    <scope>NUCLEOTIDE SEQUENCE [LARGE SCALE GENOMIC DNA]</scope>
    <source>
        <strain evidence="2 3">CcD93</strain>
    </source>
</reference>
<proteinExistence type="predicted"/>